<evidence type="ECO:0000256" key="7">
    <source>
        <dbReference type="SAM" id="MobiDB-lite"/>
    </source>
</evidence>
<name>A0AAJ0G9L9_9PEZI</name>
<comment type="subcellular location">
    <subcellularLocation>
        <location evidence="1">Nucleus</location>
    </subcellularLocation>
</comment>
<keyword evidence="6" id="KW-0539">Nucleus</keyword>
<keyword evidence="5" id="KW-0804">Transcription</keyword>
<keyword evidence="4" id="KW-0238">DNA-binding</keyword>
<evidence type="ECO:0000256" key="2">
    <source>
        <dbReference type="ARBA" id="ARBA00005249"/>
    </source>
</evidence>
<feature type="region of interest" description="Disordered" evidence="7">
    <location>
        <begin position="356"/>
        <end position="607"/>
    </location>
</feature>
<keyword evidence="9" id="KW-1185">Reference proteome</keyword>
<dbReference type="GO" id="GO:0006367">
    <property type="term" value="P:transcription initiation at RNA polymerase II promoter"/>
    <property type="evidence" value="ECO:0007669"/>
    <property type="project" value="InterPro"/>
</dbReference>
<keyword evidence="3" id="KW-0805">Transcription regulation</keyword>
<proteinExistence type="inferred from homology"/>
<accession>A0AAJ0G9L9</accession>
<comment type="similarity">
    <text evidence="2">Belongs to the TFIIF alpha subunit family.</text>
</comment>
<organism evidence="8 9">
    <name type="scientific">Extremus antarcticus</name>
    <dbReference type="NCBI Taxonomy" id="702011"/>
    <lineage>
        <taxon>Eukaryota</taxon>
        <taxon>Fungi</taxon>
        <taxon>Dikarya</taxon>
        <taxon>Ascomycota</taxon>
        <taxon>Pezizomycotina</taxon>
        <taxon>Dothideomycetes</taxon>
        <taxon>Dothideomycetidae</taxon>
        <taxon>Mycosphaerellales</taxon>
        <taxon>Extremaceae</taxon>
        <taxon>Extremus</taxon>
    </lineage>
</organism>
<evidence type="ECO:0000256" key="5">
    <source>
        <dbReference type="ARBA" id="ARBA00023163"/>
    </source>
</evidence>
<feature type="compositionally biased region" description="Low complexity" evidence="7">
    <location>
        <begin position="581"/>
        <end position="596"/>
    </location>
</feature>
<dbReference type="Proteomes" id="UP001271007">
    <property type="component" value="Unassembled WGS sequence"/>
</dbReference>
<dbReference type="GO" id="GO:0005674">
    <property type="term" value="C:transcription factor TFIIF complex"/>
    <property type="evidence" value="ECO:0007669"/>
    <property type="project" value="TreeGrafter"/>
</dbReference>
<protein>
    <submittedName>
        <fullName evidence="8">Transcription factor IIF subunit tfg1</fullName>
    </submittedName>
</protein>
<dbReference type="GO" id="GO:0016251">
    <property type="term" value="F:RNA polymerase II general transcription initiation factor activity"/>
    <property type="evidence" value="ECO:0007669"/>
    <property type="project" value="TreeGrafter"/>
</dbReference>
<dbReference type="GO" id="GO:0003677">
    <property type="term" value="F:DNA binding"/>
    <property type="evidence" value="ECO:0007669"/>
    <property type="project" value="UniProtKB-KW"/>
</dbReference>
<feature type="compositionally biased region" description="Basic and acidic residues" evidence="7">
    <location>
        <begin position="423"/>
        <end position="440"/>
    </location>
</feature>
<feature type="region of interest" description="Disordered" evidence="7">
    <location>
        <begin position="304"/>
        <end position="341"/>
    </location>
</feature>
<evidence type="ECO:0000256" key="6">
    <source>
        <dbReference type="ARBA" id="ARBA00023242"/>
    </source>
</evidence>
<dbReference type="GO" id="GO:0001096">
    <property type="term" value="F:TFIIF-class transcription factor complex binding"/>
    <property type="evidence" value="ECO:0007669"/>
    <property type="project" value="TreeGrafter"/>
</dbReference>
<dbReference type="AlphaFoldDB" id="A0AAJ0G9L9"/>
<dbReference type="InterPro" id="IPR011039">
    <property type="entry name" value="TFIIF_interaction"/>
</dbReference>
<gene>
    <name evidence="8" type="primary">TFG1</name>
    <name evidence="8" type="ORF">LTR09_009347</name>
</gene>
<feature type="compositionally biased region" description="Basic and acidic residues" evidence="7">
    <location>
        <begin position="452"/>
        <end position="470"/>
    </location>
</feature>
<comment type="caution">
    <text evidence="8">The sequence shown here is derived from an EMBL/GenBank/DDBJ whole genome shotgun (WGS) entry which is preliminary data.</text>
</comment>
<feature type="region of interest" description="Disordered" evidence="7">
    <location>
        <begin position="645"/>
        <end position="664"/>
    </location>
</feature>
<feature type="compositionally biased region" description="Polar residues" evidence="7">
    <location>
        <begin position="1"/>
        <end position="18"/>
    </location>
</feature>
<dbReference type="PANTHER" id="PTHR13011:SF0">
    <property type="entry name" value="GENERAL TRANSCRIPTION FACTOR IIF SUBUNIT 1"/>
    <property type="match status" value="1"/>
</dbReference>
<feature type="region of interest" description="Disordered" evidence="7">
    <location>
        <begin position="135"/>
        <end position="199"/>
    </location>
</feature>
<feature type="compositionally biased region" description="Acidic residues" evidence="7">
    <location>
        <begin position="356"/>
        <end position="370"/>
    </location>
</feature>
<feature type="compositionally biased region" description="Basic and acidic residues" evidence="7">
    <location>
        <begin position="152"/>
        <end position="173"/>
    </location>
</feature>
<dbReference type="EMBL" id="JAWDJX010000040">
    <property type="protein sequence ID" value="KAK3049428.1"/>
    <property type="molecule type" value="Genomic_DNA"/>
</dbReference>
<feature type="compositionally biased region" description="Basic and acidic residues" evidence="7">
    <location>
        <begin position="371"/>
        <end position="381"/>
    </location>
</feature>
<evidence type="ECO:0000256" key="3">
    <source>
        <dbReference type="ARBA" id="ARBA00023015"/>
    </source>
</evidence>
<feature type="compositionally biased region" description="Polar residues" evidence="7">
    <location>
        <begin position="474"/>
        <end position="485"/>
    </location>
</feature>
<dbReference type="SUPFAM" id="SSF50916">
    <property type="entry name" value="Rap30/74 interaction domains"/>
    <property type="match status" value="1"/>
</dbReference>
<reference evidence="8" key="1">
    <citation type="submission" date="2023-04" db="EMBL/GenBank/DDBJ databases">
        <title>Black Yeasts Isolated from many extreme environments.</title>
        <authorList>
            <person name="Coleine C."/>
            <person name="Stajich J.E."/>
            <person name="Selbmann L."/>
        </authorList>
    </citation>
    <scope>NUCLEOTIDE SEQUENCE</scope>
    <source>
        <strain evidence="8">CCFEE 5312</strain>
    </source>
</reference>
<evidence type="ECO:0000313" key="8">
    <source>
        <dbReference type="EMBL" id="KAK3049428.1"/>
    </source>
</evidence>
<dbReference type="InterPro" id="IPR008851">
    <property type="entry name" value="TFIIF-alpha"/>
</dbReference>
<dbReference type="PANTHER" id="PTHR13011">
    <property type="entry name" value="TFIIF-ALPHA"/>
    <property type="match status" value="1"/>
</dbReference>
<evidence type="ECO:0000313" key="9">
    <source>
        <dbReference type="Proteomes" id="UP001271007"/>
    </source>
</evidence>
<feature type="region of interest" description="Disordered" evidence="7">
    <location>
        <begin position="1"/>
        <end position="76"/>
    </location>
</feature>
<sequence length="664" mass="74470">MSDSPANAPSGPNSTTPSAGGPAPVVRKRPTPNIFAQKKKPFHSKLAAQPKHASAKGPPTNGVAPAQRPQQAMNGVKKVIEPEATYQEFPIFVSKNVLEQGLHYHAMKLKSKEETIVNPYDPSQFQRPVRLHRRMARDKKETGDQSDAPLGVDDKERELLSAKRAERQAEREANQALIAPTGGEVKNKSTRKKPQKKVEDVYYDDNNPVHRARAQLRYEEARPWHLEDFEGKNVWRGSYEEPLADRSVMFEIGGGGFRMVPVEKWYTFTQSNRFEVMNSDEVEKHMGQKFKAPRWFMGTQLANDEARKQVSNQARDRQRVKKREDDEEDNVPVKREEYQADMDEIDFEFDDEFQDDDEGMIFGDQDDDAKEIEKRIREEMRGANIAGSGLKDVDKDYDEEEAAEKKKEQEKKRKQKRMRKQLIKKERKNEYDSDSDRGEFSESEESEDSDEERERLEEEKKAEEARKLNGDKSGVSTKGTNTPTGRSEKRDPNRLGVSLKRPGSPDLSELSGNESSRKKAKGVNGHAVSSGANGARSLSHMDRPKRASGYGSGSDTDTSRAGRPRISIRSGAAGSPHEGSRTASRAASPSRPGSRTESPAGGFPTLEEVRAVIPQTGIDLKDLVKIFRARIGNNKQTDFIGLVKQAGKQDPATKKIIPKDPLSS</sequence>
<evidence type="ECO:0000256" key="4">
    <source>
        <dbReference type="ARBA" id="ARBA00023125"/>
    </source>
</evidence>
<feature type="compositionally biased region" description="Basic residues" evidence="7">
    <location>
        <begin position="412"/>
        <end position="422"/>
    </location>
</feature>
<feature type="compositionally biased region" description="Acidic residues" evidence="7">
    <location>
        <begin position="441"/>
        <end position="451"/>
    </location>
</feature>
<evidence type="ECO:0000256" key="1">
    <source>
        <dbReference type="ARBA" id="ARBA00004123"/>
    </source>
</evidence>
<dbReference type="GO" id="GO:0032968">
    <property type="term" value="P:positive regulation of transcription elongation by RNA polymerase II"/>
    <property type="evidence" value="ECO:0007669"/>
    <property type="project" value="InterPro"/>
</dbReference>